<dbReference type="EMBL" id="MH271304">
    <property type="protein sequence ID" value="AWY05363.1"/>
    <property type="molecule type" value="Genomic_DNA"/>
</dbReference>
<organism evidence="1 2">
    <name type="scientific">Microbacterium phage Metamorphoo</name>
    <dbReference type="NCBI Taxonomy" id="2201437"/>
    <lineage>
        <taxon>Viruses</taxon>
        <taxon>Duplodnaviria</taxon>
        <taxon>Heunggongvirae</taxon>
        <taxon>Uroviricota</taxon>
        <taxon>Caudoviricetes</taxon>
        <taxon>Hodgkinviridae</taxon>
        <taxon>Metamorphoovirus</taxon>
        <taxon>Metamorphoovirus metamorphoo</taxon>
    </lineage>
</organism>
<gene>
    <name evidence="1" type="primary">12</name>
    <name evidence="1" type="ORF">SEA_METAMORPHOO_12</name>
</gene>
<evidence type="ECO:0000313" key="2">
    <source>
        <dbReference type="Proteomes" id="UP000251466"/>
    </source>
</evidence>
<name>A0A2Z4Q799_9CAUD</name>
<evidence type="ECO:0000313" key="1">
    <source>
        <dbReference type="EMBL" id="AWY05363.1"/>
    </source>
</evidence>
<keyword evidence="2" id="KW-1185">Reference proteome</keyword>
<reference evidence="1 2" key="1">
    <citation type="submission" date="2018-04" db="EMBL/GenBank/DDBJ databases">
        <authorList>
            <person name="Harrington T."/>
            <person name="Washburn E."/>
            <person name="Bricker J."/>
            <person name="McKinney A."/>
            <person name="Betsko A.J."/>
            <person name="Garlena R.A."/>
            <person name="Russell D.A."/>
            <person name="Pope W.A."/>
            <person name="Jacobs-Sera D."/>
            <person name="Hatfull G.F."/>
        </authorList>
    </citation>
    <scope>NUCLEOTIDE SEQUENCE [LARGE SCALE GENOMIC DNA]</scope>
</reference>
<protein>
    <submittedName>
        <fullName evidence="1">Uncharacterized protein</fullName>
    </submittedName>
</protein>
<proteinExistence type="predicted"/>
<dbReference type="RefSeq" id="YP_009802781.1">
    <property type="nucleotide sequence ID" value="NC_047988.1"/>
</dbReference>
<sequence length="89" mass="9540">MARPIDLDITAIVQAEVKRITDAVYAAIEDGVTDDLVAVLRAKGWTCTPPEEPQAMCPGCGLATGFGASVILPVNEAWHYDCYSTRGDK</sequence>
<accession>A0A2Z4Q799</accession>
<dbReference type="GeneID" id="54993337"/>
<dbReference type="KEGG" id="vg:54993337"/>
<dbReference type="Proteomes" id="UP000251466">
    <property type="component" value="Segment"/>
</dbReference>